<sequence>MNLLRGITITLCLLSLPLFVAASEQQTDNPSSCVPQNSWLQPGSATVIDESMVLAQAQLNNVVLLGEHHDNQLHHNWQLRLLEALHQRQPALVVGLEMLPRIVQPAINRFLRGETTIEAFLKEVEWSRYWSFSADYYIPLMVYARDQGIALIALNVTREKVNEAVDLGWAFAPAGMTVPAQATRPYIQHLVVSFQRHRFSGVNLDMAVEGPAFRRFVQKQLLWDRAMAEGIRAQLEAPQKVPMVVAFIGSGHLMHGYGVPHQLQSLGIEKVMTMIPWDRHLDCSVLVKDFADVVYGAE</sequence>
<organism evidence="2">
    <name type="scientific">hydrothermal vent metagenome</name>
    <dbReference type="NCBI Taxonomy" id="652676"/>
    <lineage>
        <taxon>unclassified sequences</taxon>
        <taxon>metagenomes</taxon>
        <taxon>ecological metagenomes</taxon>
    </lineage>
</organism>
<name>A0A3B1A6H9_9ZZZZ</name>
<dbReference type="InterPro" id="IPR007314">
    <property type="entry name" value="Cofac_haem-bd_dom"/>
</dbReference>
<dbReference type="Gene3D" id="3.40.50.11550">
    <property type="match status" value="1"/>
</dbReference>
<dbReference type="Pfam" id="PF04187">
    <property type="entry name" value="Cofac_haem_bdg"/>
    <property type="match status" value="1"/>
</dbReference>
<reference evidence="2" key="1">
    <citation type="submission" date="2018-06" db="EMBL/GenBank/DDBJ databases">
        <authorList>
            <person name="Zhirakovskaya E."/>
        </authorList>
    </citation>
    <scope>NUCLEOTIDE SEQUENCE</scope>
</reference>
<evidence type="ECO:0000259" key="1">
    <source>
        <dbReference type="Pfam" id="PF04187"/>
    </source>
</evidence>
<dbReference type="CDD" id="cd14727">
    <property type="entry name" value="ChanN-like"/>
    <property type="match status" value="1"/>
</dbReference>
<evidence type="ECO:0000313" key="2">
    <source>
        <dbReference type="EMBL" id="VAW88506.1"/>
    </source>
</evidence>
<accession>A0A3B1A6H9</accession>
<proteinExistence type="predicted"/>
<dbReference type="SUPFAM" id="SSF159501">
    <property type="entry name" value="EreA/ChaN-like"/>
    <property type="match status" value="1"/>
</dbReference>
<dbReference type="AlphaFoldDB" id="A0A3B1A6H9"/>
<dbReference type="EMBL" id="UOFQ01000099">
    <property type="protein sequence ID" value="VAW88506.1"/>
    <property type="molecule type" value="Genomic_DNA"/>
</dbReference>
<protein>
    <recommendedName>
        <fullName evidence="1">Haem-binding uptake Tiki superfamily ChaN domain-containing protein</fullName>
    </recommendedName>
</protein>
<gene>
    <name evidence="2" type="ORF">MNBD_GAMMA17-654</name>
</gene>
<feature type="domain" description="Haem-binding uptake Tiki superfamily ChaN" evidence="1">
    <location>
        <begin position="54"/>
        <end position="263"/>
    </location>
</feature>